<evidence type="ECO:0000256" key="1">
    <source>
        <dbReference type="SAM" id="MobiDB-lite"/>
    </source>
</evidence>
<dbReference type="GO" id="GO:0043022">
    <property type="term" value="F:ribosome binding"/>
    <property type="evidence" value="ECO:0007669"/>
    <property type="project" value="TreeGrafter"/>
</dbReference>
<comment type="caution">
    <text evidence="3">The sequence shown here is derived from an EMBL/GenBank/DDBJ whole genome shotgun (WGS) entry which is preliminary data.</text>
</comment>
<name>A0A7J7HDM3_CAMSI</name>
<proteinExistence type="predicted"/>
<dbReference type="GO" id="GO:0061630">
    <property type="term" value="F:ubiquitin protein ligase activity"/>
    <property type="evidence" value="ECO:0007669"/>
    <property type="project" value="InterPro"/>
</dbReference>
<dbReference type="AlphaFoldDB" id="A0A7J7HDM3"/>
<dbReference type="GO" id="GO:0016567">
    <property type="term" value="P:protein ubiquitination"/>
    <property type="evidence" value="ECO:0007669"/>
    <property type="project" value="TreeGrafter"/>
</dbReference>
<dbReference type="EMBL" id="JACBKZ010000005">
    <property type="protein sequence ID" value="KAF5951013.1"/>
    <property type="molecule type" value="Genomic_DNA"/>
</dbReference>
<feature type="domain" description="ZNF598/HEL2 C2H2 zinc finger" evidence="2">
    <location>
        <begin position="40"/>
        <end position="88"/>
    </location>
</feature>
<evidence type="ECO:0000259" key="2">
    <source>
        <dbReference type="Pfam" id="PF23230"/>
    </source>
</evidence>
<reference evidence="4" key="1">
    <citation type="journal article" date="2020" name="Nat. Commun.">
        <title>Genome assembly of wild tea tree DASZ reveals pedigree and selection history of tea varieties.</title>
        <authorList>
            <person name="Zhang W."/>
            <person name="Zhang Y."/>
            <person name="Qiu H."/>
            <person name="Guo Y."/>
            <person name="Wan H."/>
            <person name="Zhang X."/>
            <person name="Scossa F."/>
            <person name="Alseekh S."/>
            <person name="Zhang Q."/>
            <person name="Wang P."/>
            <person name="Xu L."/>
            <person name="Schmidt M.H."/>
            <person name="Jia X."/>
            <person name="Li D."/>
            <person name="Zhu A."/>
            <person name="Guo F."/>
            <person name="Chen W."/>
            <person name="Ni D."/>
            <person name="Usadel B."/>
            <person name="Fernie A.R."/>
            <person name="Wen W."/>
        </authorList>
    </citation>
    <scope>NUCLEOTIDE SEQUENCE [LARGE SCALE GENOMIC DNA]</scope>
    <source>
        <strain evidence="4">cv. G240</strain>
    </source>
</reference>
<dbReference type="InterPro" id="IPR056437">
    <property type="entry name" value="Znf-C2H2_ZNF598/HEL2"/>
</dbReference>
<dbReference type="GO" id="GO:0072344">
    <property type="term" value="P:rescue of stalled ribosome"/>
    <property type="evidence" value="ECO:0007669"/>
    <property type="project" value="InterPro"/>
</dbReference>
<reference evidence="3 4" key="2">
    <citation type="submission" date="2020-07" db="EMBL/GenBank/DDBJ databases">
        <title>Genome assembly of wild tea tree DASZ reveals pedigree and selection history of tea varieties.</title>
        <authorList>
            <person name="Zhang W."/>
        </authorList>
    </citation>
    <scope>NUCLEOTIDE SEQUENCE [LARGE SCALE GENOMIC DNA]</scope>
    <source>
        <strain evidence="4">cv. G240</strain>
        <tissue evidence="3">Leaf</tissue>
    </source>
</reference>
<accession>A0A7J7HDM3</accession>
<dbReference type="Pfam" id="PF23230">
    <property type="entry name" value="zf-C2H2_13"/>
    <property type="match status" value="1"/>
</dbReference>
<dbReference type="Proteomes" id="UP000593564">
    <property type="component" value="Unassembled WGS sequence"/>
</dbReference>
<evidence type="ECO:0000313" key="4">
    <source>
        <dbReference type="Proteomes" id="UP000593564"/>
    </source>
</evidence>
<keyword evidence="4" id="KW-1185">Reference proteome</keyword>
<dbReference type="PANTHER" id="PTHR22938">
    <property type="entry name" value="ZINC FINGER PROTEIN 598"/>
    <property type="match status" value="1"/>
</dbReference>
<feature type="region of interest" description="Disordered" evidence="1">
    <location>
        <begin position="195"/>
        <end position="230"/>
    </location>
</feature>
<protein>
    <recommendedName>
        <fullName evidence="2">ZNF598/HEL2 C2H2 zinc finger domain-containing protein</fullName>
    </recommendedName>
</protein>
<dbReference type="InterPro" id="IPR044288">
    <property type="entry name" value="ZNF598/HEL2"/>
</dbReference>
<evidence type="ECO:0000313" key="3">
    <source>
        <dbReference type="EMBL" id="KAF5951013.1"/>
    </source>
</evidence>
<sequence>MGVTSLKEVVSLGIISVSSARRHFMGTVSYVRTCQWNTIDRCHLCSREDPEQCQQYKDYDDLEKHFDERHFLCEEGDCCAKKFIIFSNMIKKDHGGLMSQITIDSKVCDGSTNDAMAILAPQFSPAAFFLSINHHLLIQVLVLHKPARVCPDLLKQKELLDTYNYNANFRPLPSKERNTSSRKGKEKCEAVAAAADEEEEEERDSKSQVVVAGGCSSSSSSDVEGNQRKRKTTTKIIRFGDGSMGALLDLKHSGEDVDLIAGKTLLLRGVWRQGGGQRLVVMTLVVQ</sequence>
<dbReference type="PANTHER" id="PTHR22938:SF0">
    <property type="entry name" value="E3 UBIQUITIN-PROTEIN LIGASE ZNF598"/>
    <property type="match status" value="1"/>
</dbReference>
<organism evidence="3 4">
    <name type="scientific">Camellia sinensis</name>
    <name type="common">Tea plant</name>
    <name type="synonym">Thea sinensis</name>
    <dbReference type="NCBI Taxonomy" id="4442"/>
    <lineage>
        <taxon>Eukaryota</taxon>
        <taxon>Viridiplantae</taxon>
        <taxon>Streptophyta</taxon>
        <taxon>Embryophyta</taxon>
        <taxon>Tracheophyta</taxon>
        <taxon>Spermatophyta</taxon>
        <taxon>Magnoliopsida</taxon>
        <taxon>eudicotyledons</taxon>
        <taxon>Gunneridae</taxon>
        <taxon>Pentapetalae</taxon>
        <taxon>asterids</taxon>
        <taxon>Ericales</taxon>
        <taxon>Theaceae</taxon>
        <taxon>Camellia</taxon>
    </lineage>
</organism>
<gene>
    <name evidence="3" type="ORF">HYC85_013006</name>
</gene>